<accession>Q0G5W1</accession>
<protein>
    <recommendedName>
        <fullName evidence="4">Nudix hydrolase domain-containing protein</fullName>
    </recommendedName>
</protein>
<comment type="cofactor">
    <cofactor evidence="1">
        <name>Mg(2+)</name>
        <dbReference type="ChEBI" id="CHEBI:18420"/>
    </cofactor>
</comment>
<evidence type="ECO:0000256" key="3">
    <source>
        <dbReference type="RuleBase" id="RU003476"/>
    </source>
</evidence>
<dbReference type="PRINTS" id="PR00502">
    <property type="entry name" value="NUDIXFAMILY"/>
</dbReference>
<dbReference type="SUPFAM" id="SSF55811">
    <property type="entry name" value="Nudix"/>
    <property type="match status" value="1"/>
</dbReference>
<dbReference type="PROSITE" id="PS51462">
    <property type="entry name" value="NUDIX"/>
    <property type="match status" value="1"/>
</dbReference>
<dbReference type="PROSITE" id="PS00893">
    <property type="entry name" value="NUDIX_BOX"/>
    <property type="match status" value="1"/>
</dbReference>
<keyword evidence="2 3" id="KW-0378">Hydrolase</keyword>
<evidence type="ECO:0000256" key="1">
    <source>
        <dbReference type="ARBA" id="ARBA00001946"/>
    </source>
</evidence>
<evidence type="ECO:0000256" key="2">
    <source>
        <dbReference type="ARBA" id="ARBA00022801"/>
    </source>
</evidence>
<evidence type="ECO:0000313" key="5">
    <source>
        <dbReference type="EMBL" id="EAU42953.1"/>
    </source>
</evidence>
<gene>
    <name evidence="5" type="ORF">FP2506_08926</name>
</gene>
<comment type="caution">
    <text evidence="5">The sequence shown here is derived from an EMBL/GenBank/DDBJ whole genome shotgun (WGS) entry which is preliminary data.</text>
</comment>
<dbReference type="InterPro" id="IPR000086">
    <property type="entry name" value="NUDIX_hydrolase_dom"/>
</dbReference>
<dbReference type="GO" id="GO:0016787">
    <property type="term" value="F:hydrolase activity"/>
    <property type="evidence" value="ECO:0007669"/>
    <property type="project" value="UniProtKB-KW"/>
</dbReference>
<dbReference type="InterPro" id="IPR015797">
    <property type="entry name" value="NUDIX_hydrolase-like_dom_sf"/>
</dbReference>
<dbReference type="InterPro" id="IPR020084">
    <property type="entry name" value="NUDIX_hydrolase_CS"/>
</dbReference>
<sequence>MAFEKIVPRLLHLGFLVTRPMTLGVRVAAFDLEGRIFLVRHTYVPGWYLPGGGVDPGETAENAARRELLEEGNIDVPQEMRLVSVHFNNLDSRRDHVLMFHADGVFQSEPKTPDREIAEAKFFAIEKLPREVTDATRRRIGELCHGEPPDPHW</sequence>
<dbReference type="Gene3D" id="3.90.79.10">
    <property type="entry name" value="Nucleoside Triphosphate Pyrophosphohydrolase"/>
    <property type="match status" value="1"/>
</dbReference>
<dbReference type="STRING" id="217511.GCA_001463845_00551"/>
<reference evidence="5 6" key="1">
    <citation type="journal article" date="2010" name="J. Bacteriol.">
        <title>Genome sequence of Fulvimarina pelagi HTCC2506T, a Mn(II)-oxidizing alphaproteobacterium possessing an aerobic anoxygenic photosynthetic gene cluster and Xanthorhodopsin.</title>
        <authorList>
            <person name="Kang I."/>
            <person name="Oh H.M."/>
            <person name="Lim S.I."/>
            <person name="Ferriera S."/>
            <person name="Giovannoni S.J."/>
            <person name="Cho J.C."/>
        </authorList>
    </citation>
    <scope>NUCLEOTIDE SEQUENCE [LARGE SCALE GENOMIC DNA]</scope>
    <source>
        <strain evidence="5 6">HTCC2506</strain>
    </source>
</reference>
<dbReference type="eggNOG" id="COG1051">
    <property type="taxonomic scope" value="Bacteria"/>
</dbReference>
<dbReference type="InterPro" id="IPR020476">
    <property type="entry name" value="Nudix_hydrolase"/>
</dbReference>
<feature type="domain" description="Nudix hydrolase" evidence="4">
    <location>
        <begin position="20"/>
        <end position="146"/>
    </location>
</feature>
<dbReference type="RefSeq" id="WP_007066927.1">
    <property type="nucleotide sequence ID" value="NZ_DS022272.1"/>
</dbReference>
<dbReference type="CDD" id="cd04680">
    <property type="entry name" value="NUDIX_Hydrolase"/>
    <property type="match status" value="1"/>
</dbReference>
<comment type="similarity">
    <text evidence="3">Belongs to the Nudix hydrolase family.</text>
</comment>
<proteinExistence type="inferred from homology"/>
<dbReference type="EMBL" id="AATP01000001">
    <property type="protein sequence ID" value="EAU42953.1"/>
    <property type="molecule type" value="Genomic_DNA"/>
</dbReference>
<keyword evidence="6" id="KW-1185">Reference proteome</keyword>
<dbReference type="PANTHER" id="PTHR43046">
    <property type="entry name" value="GDP-MANNOSE MANNOSYL HYDROLASE"/>
    <property type="match status" value="1"/>
</dbReference>
<dbReference type="HOGENOM" id="CLU_037162_10_1_5"/>
<evidence type="ECO:0000259" key="4">
    <source>
        <dbReference type="PROSITE" id="PS51462"/>
    </source>
</evidence>
<dbReference type="Pfam" id="PF00293">
    <property type="entry name" value="NUDIX"/>
    <property type="match status" value="1"/>
</dbReference>
<organism evidence="5 6">
    <name type="scientific">Fulvimarina pelagi HTCC2506</name>
    <dbReference type="NCBI Taxonomy" id="314231"/>
    <lineage>
        <taxon>Bacteria</taxon>
        <taxon>Pseudomonadati</taxon>
        <taxon>Pseudomonadota</taxon>
        <taxon>Alphaproteobacteria</taxon>
        <taxon>Hyphomicrobiales</taxon>
        <taxon>Aurantimonadaceae</taxon>
        <taxon>Fulvimarina</taxon>
    </lineage>
</organism>
<name>Q0G5W1_9HYPH</name>
<dbReference type="Proteomes" id="UP000004310">
    <property type="component" value="Unassembled WGS sequence"/>
</dbReference>
<evidence type="ECO:0000313" key="6">
    <source>
        <dbReference type="Proteomes" id="UP000004310"/>
    </source>
</evidence>
<dbReference type="AlphaFoldDB" id="Q0G5W1"/>
<dbReference type="PANTHER" id="PTHR43046:SF16">
    <property type="entry name" value="ADP-RIBOSE PYROPHOSPHATASE YJHB-RELATED"/>
    <property type="match status" value="1"/>
</dbReference>